<comment type="caution">
    <text evidence="1">The sequence shown here is derived from an EMBL/GenBank/DDBJ whole genome shotgun (WGS) entry which is preliminary data.</text>
</comment>
<name>A0A2G0QAQ7_XENHO</name>
<reference evidence="1 2" key="1">
    <citation type="journal article" date="2017" name="Nat. Microbiol.">
        <title>Natural product diversity associated with the nematode symbionts Photorhabdus and Xenorhabdus.</title>
        <authorList>
            <person name="Tobias N.J."/>
            <person name="Wolff H."/>
            <person name="Djahanschiri B."/>
            <person name="Grundmann F."/>
            <person name="Kronenwerth M."/>
            <person name="Shi Y.M."/>
            <person name="Simonyi S."/>
            <person name="Grun P."/>
            <person name="Shapiro-Ilan D."/>
            <person name="Pidot S.J."/>
            <person name="Stinear T.P."/>
            <person name="Ebersberger I."/>
            <person name="Bode H.B."/>
        </authorList>
    </citation>
    <scope>NUCLEOTIDE SEQUENCE [LARGE SCALE GENOMIC DNA]</scope>
    <source>
        <strain evidence="1 2">DSM 17903</strain>
    </source>
</reference>
<protein>
    <submittedName>
        <fullName evidence="1">Uncharacterized protein</fullName>
    </submittedName>
</protein>
<dbReference type="EMBL" id="NJAI01000002">
    <property type="protein sequence ID" value="PHM56302.1"/>
    <property type="molecule type" value="Genomic_DNA"/>
</dbReference>
<sequence>MPQIADTNDCGQAFILVLDALWQRLRLWGMIGRDDYLLLHILQRKRWLRKDI</sequence>
<dbReference type="Proteomes" id="UP000225433">
    <property type="component" value="Unassembled WGS sequence"/>
</dbReference>
<evidence type="ECO:0000313" key="2">
    <source>
        <dbReference type="Proteomes" id="UP000225433"/>
    </source>
</evidence>
<gene>
    <name evidence="1" type="ORF">Xhom_01788</name>
</gene>
<organism evidence="1 2">
    <name type="scientific">Xenorhabdus hominickii</name>
    <dbReference type="NCBI Taxonomy" id="351679"/>
    <lineage>
        <taxon>Bacteria</taxon>
        <taxon>Pseudomonadati</taxon>
        <taxon>Pseudomonadota</taxon>
        <taxon>Gammaproteobacteria</taxon>
        <taxon>Enterobacterales</taxon>
        <taxon>Morganellaceae</taxon>
        <taxon>Xenorhabdus</taxon>
    </lineage>
</organism>
<dbReference type="AlphaFoldDB" id="A0A2G0QAQ7"/>
<accession>A0A2G0QAQ7</accession>
<evidence type="ECO:0000313" key="1">
    <source>
        <dbReference type="EMBL" id="PHM56302.1"/>
    </source>
</evidence>
<proteinExistence type="predicted"/>